<dbReference type="Gene3D" id="1.10.1660.10">
    <property type="match status" value="1"/>
</dbReference>
<dbReference type="OrthoDB" id="1494789at2"/>
<dbReference type="Proteomes" id="UP000429785">
    <property type="component" value="Unassembled WGS sequence"/>
</dbReference>
<comment type="caution">
    <text evidence="1">The sequence shown here is derived from an EMBL/GenBank/DDBJ whole genome shotgun (WGS) entry which is preliminary data.</text>
</comment>
<proteinExistence type="predicted"/>
<organism evidence="1 2">
    <name type="scientific">Flagellimonas olearia</name>
    <dbReference type="NCBI Taxonomy" id="552546"/>
    <lineage>
        <taxon>Bacteria</taxon>
        <taxon>Pseudomonadati</taxon>
        <taxon>Bacteroidota</taxon>
        <taxon>Flavobacteriia</taxon>
        <taxon>Flavobacteriales</taxon>
        <taxon>Flavobacteriaceae</taxon>
        <taxon>Flagellimonas</taxon>
    </lineage>
</organism>
<sequence>MKQENYISVKTFCQHHGVKESFVYSMYEFELLQIDDSAEEALLLTDELPVLEKMVRLHKELDINPEGVQAVYHLLQQVEGLQEEVAALKRKLDRFDL</sequence>
<protein>
    <recommendedName>
        <fullName evidence="3">MerR family transcriptional regulator</fullName>
    </recommendedName>
</protein>
<dbReference type="RefSeq" id="WP_152130069.1">
    <property type="nucleotide sequence ID" value="NZ_WELG01000001.1"/>
</dbReference>
<reference evidence="1 2" key="1">
    <citation type="submission" date="2019-10" db="EMBL/GenBank/DDBJ databases">
        <title>Muricauda olearia CL-SS4 JCM15563 genome.</title>
        <authorList>
            <person name="Liu L."/>
        </authorList>
    </citation>
    <scope>NUCLEOTIDE SEQUENCE [LARGE SCALE GENOMIC DNA]</scope>
    <source>
        <strain evidence="1 2">CL-SS4</strain>
    </source>
</reference>
<dbReference type="Pfam" id="PF13591">
    <property type="entry name" value="MerR_2"/>
    <property type="match status" value="1"/>
</dbReference>
<evidence type="ECO:0008006" key="3">
    <source>
        <dbReference type="Google" id="ProtNLM"/>
    </source>
</evidence>
<evidence type="ECO:0000313" key="1">
    <source>
        <dbReference type="EMBL" id="KAB7530125.1"/>
    </source>
</evidence>
<gene>
    <name evidence="1" type="ORF">F8C76_01000</name>
</gene>
<dbReference type="AlphaFoldDB" id="A0A6I1E2R5"/>
<accession>A0A6I1E2R5</accession>
<name>A0A6I1E2R5_9FLAO</name>
<evidence type="ECO:0000313" key="2">
    <source>
        <dbReference type="Proteomes" id="UP000429785"/>
    </source>
</evidence>
<dbReference type="EMBL" id="WELG01000001">
    <property type="protein sequence ID" value="KAB7530125.1"/>
    <property type="molecule type" value="Genomic_DNA"/>
</dbReference>